<evidence type="ECO:0000313" key="5">
    <source>
        <dbReference type="EMBL" id="NDY93938.1"/>
    </source>
</evidence>
<reference evidence="5 6" key="1">
    <citation type="submission" date="2020-02" db="EMBL/GenBank/DDBJ databases">
        <title>Ideonella bacterium strain TBM-1.</title>
        <authorList>
            <person name="Chen W.-M."/>
        </authorList>
    </citation>
    <scope>NUCLEOTIDE SEQUENCE [LARGE SCALE GENOMIC DNA]</scope>
    <source>
        <strain evidence="5 6">TBM-1</strain>
    </source>
</reference>
<dbReference type="InterPro" id="IPR000836">
    <property type="entry name" value="PRTase_dom"/>
</dbReference>
<name>A0A7C9TMG5_9BURK</name>
<evidence type="ECO:0000259" key="4">
    <source>
        <dbReference type="Pfam" id="PF01755"/>
    </source>
</evidence>
<dbReference type="EMBL" id="JAAGOH010000054">
    <property type="protein sequence ID" value="NDY93938.1"/>
    <property type="molecule type" value="Genomic_DNA"/>
</dbReference>
<dbReference type="GO" id="GO:0009103">
    <property type="term" value="P:lipopolysaccharide biosynthetic process"/>
    <property type="evidence" value="ECO:0007669"/>
    <property type="project" value="UniProtKB-KW"/>
</dbReference>
<keyword evidence="5" id="KW-0808">Transferase</keyword>
<dbReference type="InterPro" id="IPR027417">
    <property type="entry name" value="P-loop_NTPase"/>
</dbReference>
<proteinExistence type="predicted"/>
<dbReference type="RefSeq" id="WP_163459964.1">
    <property type="nucleotide sequence ID" value="NZ_JAAGOH010000054.1"/>
</dbReference>
<protein>
    <submittedName>
        <fullName evidence="5">Glycosyltransferase family 25 protein</fullName>
    </submittedName>
</protein>
<accession>A0A7C9TMG5</accession>
<dbReference type="CDD" id="cd06223">
    <property type="entry name" value="PRTases_typeI"/>
    <property type="match status" value="1"/>
</dbReference>
<keyword evidence="6" id="KW-1185">Reference proteome</keyword>
<evidence type="ECO:0000313" key="6">
    <source>
        <dbReference type="Proteomes" id="UP000484255"/>
    </source>
</evidence>
<evidence type="ECO:0000256" key="2">
    <source>
        <dbReference type="ARBA" id="ARBA00005222"/>
    </source>
</evidence>
<comment type="caution">
    <text evidence="5">The sequence shown here is derived from an EMBL/GenBank/DDBJ whole genome shotgun (WGS) entry which is preliminary data.</text>
</comment>
<dbReference type="CDD" id="cd06532">
    <property type="entry name" value="Glyco_transf_25"/>
    <property type="match status" value="1"/>
</dbReference>
<organism evidence="5 6">
    <name type="scientific">Ideonella livida</name>
    <dbReference type="NCBI Taxonomy" id="2707176"/>
    <lineage>
        <taxon>Bacteria</taxon>
        <taxon>Pseudomonadati</taxon>
        <taxon>Pseudomonadota</taxon>
        <taxon>Betaproteobacteria</taxon>
        <taxon>Burkholderiales</taxon>
        <taxon>Sphaerotilaceae</taxon>
        <taxon>Ideonella</taxon>
    </lineage>
</organism>
<dbReference type="UniPathway" id="UPA00501"/>
<dbReference type="AlphaFoldDB" id="A0A7C9TMG5"/>
<comment type="pathway">
    <text evidence="2">Glycan metabolism; lacto-N-neotetraose biosynthesis.</text>
</comment>
<dbReference type="Proteomes" id="UP000484255">
    <property type="component" value="Unassembled WGS sequence"/>
</dbReference>
<dbReference type="Pfam" id="PF01755">
    <property type="entry name" value="Glyco_transf_25"/>
    <property type="match status" value="1"/>
</dbReference>
<gene>
    <name evidence="5" type="ORF">G3A44_22355</name>
</gene>
<sequence>MTHDPLWCALFDQVWVLSLPGAQARREHIRQHLPAHGLTHFDFFDATPADAPEVARALASGEVLQFPPCFRCGGLDCGKPDCNNFLIPAQVACFLSYRRLWRTIAQGPAERVLVLEDDVFLHGHTPAVLRWLAAQVAQGALAWGPGPGQPPALLRLGWARGAEHEATDPAQFRLAATLRMANPCHALNRAYAQALVDRDRGICHTADVYQHQLAPQPGEALTVLPPIASELSWTEGRFASTIHPKPVHVQHLQAQGDTEAAAREAQRLATHVKKKHFRPLLISGHPRGGTGYAAALCRQLGLDVGHEKLGRDGISSWMFAVEAEDNPYAGDAVARSRRALAWQHLIQVVRDPATAAASVMRDSRYAPPSYAFRRAQILRHLRVDLDRLPNPLEQALWSVTSWARILQAQQPALVMRLEDGQEALRSFLQAQGLLPEAARDMALDTRPVNANKRYKGVVYDKPELTPADWQALSPATQAEVAWYAQTFGYALPWSAAAGQAQGAAAPQTVGALSEAAHVH</sequence>
<dbReference type="UniPathway" id="UPA00820"/>
<evidence type="ECO:0000256" key="3">
    <source>
        <dbReference type="ARBA" id="ARBA00022985"/>
    </source>
</evidence>
<evidence type="ECO:0000256" key="1">
    <source>
        <dbReference type="ARBA" id="ARBA00005068"/>
    </source>
</evidence>
<comment type="pathway">
    <text evidence="1">Bacterial outer membrane biogenesis; lipooligosaccharide biosynthesis.</text>
</comment>
<keyword evidence="3" id="KW-0448">Lipopolysaccharide biosynthesis</keyword>
<dbReference type="SUPFAM" id="SSF52540">
    <property type="entry name" value="P-loop containing nucleoside triphosphate hydrolases"/>
    <property type="match status" value="1"/>
</dbReference>
<feature type="domain" description="Glycosyl transferase family 25" evidence="4">
    <location>
        <begin position="12"/>
        <end position="130"/>
    </location>
</feature>
<dbReference type="InterPro" id="IPR002654">
    <property type="entry name" value="Glyco_trans_25"/>
</dbReference>
<dbReference type="GO" id="GO:0016740">
    <property type="term" value="F:transferase activity"/>
    <property type="evidence" value="ECO:0007669"/>
    <property type="project" value="UniProtKB-KW"/>
</dbReference>